<feature type="binding site" evidence="3">
    <location>
        <position position="88"/>
    </location>
    <ligand>
        <name>Zn(2+)</name>
        <dbReference type="ChEBI" id="CHEBI:29105"/>
        <label>1</label>
    </ligand>
</feature>
<sequence length="402" mass="42857">MTYEGMWSTLAQIGRHDRTGGYRRYTWSEPHRECELWFQEEAAKRGLTLESDGNGNVVAWWRPDPDQTEGGVVTGSHLDSVPDGGAFDGPLGVVSALAALDLLRDNGVQPARPLGIAVFAEEEGARFGVACLGSRLLTGALPAERARELRDADGVSLPDAMERAGASPALGPSLGLLHAPSAFVELHIEQGRGLVDLEAPVGVADSIWAHGRWRFEFTGEANHAGTTRMADRHDPMLTYAMTALAANKRARLTRTRATFGHVEVEPNATNAVPSTVRAWLDGRAHDEESLRALVEEVRRLAGDRAQRDGTGLEVEAESLTPGVDFDADLRRRLVTRLGGAPELPTQAGHDAGILAAAGVPAAMLFVRNPTGVSHSPAEHAEAADCVAGVHALADVLTELLAP</sequence>
<dbReference type="InterPro" id="IPR011650">
    <property type="entry name" value="Peptidase_M20_dimer"/>
</dbReference>
<feature type="binding site" evidence="3">
    <location>
        <position position="374"/>
    </location>
    <ligand>
        <name>Zn(2+)</name>
        <dbReference type="ChEBI" id="CHEBI:29105"/>
        <label>2</label>
    </ligand>
</feature>
<dbReference type="Pfam" id="PF01546">
    <property type="entry name" value="Peptidase_M20"/>
    <property type="match status" value="1"/>
</dbReference>
<keyword evidence="3" id="KW-0862">Zinc</keyword>
<keyword evidence="3" id="KW-0479">Metal-binding</keyword>
<evidence type="ECO:0000259" key="5">
    <source>
        <dbReference type="Pfam" id="PF07687"/>
    </source>
</evidence>
<dbReference type="InterPro" id="IPR010158">
    <property type="entry name" value="Amidase_Cbmase"/>
</dbReference>
<dbReference type="SUPFAM" id="SSF55031">
    <property type="entry name" value="Bacterial exopeptidase dimerisation domain"/>
    <property type="match status" value="1"/>
</dbReference>
<dbReference type="Gene3D" id="3.30.70.360">
    <property type="match status" value="1"/>
</dbReference>
<feature type="binding site" evidence="4">
    <location>
        <position position="270"/>
    </location>
    <ligand>
        <name>allantoate</name>
        <dbReference type="ChEBI" id="CHEBI:17536"/>
    </ligand>
</feature>
<dbReference type="EC" id="3.5.1.87" evidence="6"/>
<feature type="binding site" evidence="3">
    <location>
        <position position="123"/>
    </location>
    <ligand>
        <name>Zn(2+)</name>
        <dbReference type="ChEBI" id="CHEBI:29105"/>
        <label>2</label>
    </ligand>
</feature>
<dbReference type="PANTHER" id="PTHR32494:SF5">
    <property type="entry name" value="ALLANTOATE AMIDOHYDROLASE"/>
    <property type="match status" value="1"/>
</dbReference>
<comment type="caution">
    <text evidence="6">The sequence shown here is derived from an EMBL/GenBank/DDBJ whole genome shotgun (WGS) entry which is preliminary data.</text>
</comment>
<feature type="binding site" evidence="4">
    <location>
        <position position="283"/>
    </location>
    <ligand>
        <name>allantoate</name>
        <dbReference type="ChEBI" id="CHEBI:17536"/>
    </ligand>
</feature>
<dbReference type="NCBIfam" id="NF006770">
    <property type="entry name" value="PRK09290.1-4"/>
    <property type="match status" value="1"/>
</dbReference>
<name>A0A927MS44_9ACTN</name>
<dbReference type="PANTHER" id="PTHR32494">
    <property type="entry name" value="ALLANTOATE DEIMINASE-RELATED"/>
    <property type="match status" value="1"/>
</dbReference>
<dbReference type="Pfam" id="PF07687">
    <property type="entry name" value="M20_dimer"/>
    <property type="match status" value="1"/>
</dbReference>
<comment type="similarity">
    <text evidence="1">Belongs to the peptidase M20 family.</text>
</comment>
<feature type="binding site" evidence="3">
    <location>
        <position position="77"/>
    </location>
    <ligand>
        <name>Zn(2+)</name>
        <dbReference type="ChEBI" id="CHEBI:29105"/>
        <label>1</label>
    </ligand>
</feature>
<gene>
    <name evidence="6" type="ORF">HEB94_002169</name>
</gene>
<dbReference type="Proteomes" id="UP000638648">
    <property type="component" value="Unassembled WGS sequence"/>
</dbReference>
<accession>A0A927MS44</accession>
<dbReference type="CDD" id="cd03884">
    <property type="entry name" value="M20_bAS"/>
    <property type="match status" value="1"/>
</dbReference>
<dbReference type="NCBIfam" id="TIGR01879">
    <property type="entry name" value="hydantase"/>
    <property type="match status" value="1"/>
</dbReference>
<evidence type="ECO:0000256" key="3">
    <source>
        <dbReference type="PIRSR" id="PIRSR001235-1"/>
    </source>
</evidence>
<keyword evidence="2 6" id="KW-0378">Hydrolase</keyword>
<dbReference type="AlphaFoldDB" id="A0A927MS44"/>
<organism evidence="6 7">
    <name type="scientific">Actinopolymorpha pittospori</name>
    <dbReference type="NCBI Taxonomy" id="648752"/>
    <lineage>
        <taxon>Bacteria</taxon>
        <taxon>Bacillati</taxon>
        <taxon>Actinomycetota</taxon>
        <taxon>Actinomycetes</taxon>
        <taxon>Propionibacteriales</taxon>
        <taxon>Actinopolymorphaceae</taxon>
        <taxon>Actinopolymorpha</taxon>
    </lineage>
</organism>
<reference evidence="6" key="1">
    <citation type="submission" date="2020-10" db="EMBL/GenBank/DDBJ databases">
        <title>Sequencing the genomes of 1000 actinobacteria strains.</title>
        <authorList>
            <person name="Klenk H.-P."/>
        </authorList>
    </citation>
    <scope>NUCLEOTIDE SEQUENCE</scope>
    <source>
        <strain evidence="6">DSM 45354</strain>
    </source>
</reference>
<dbReference type="GO" id="GO:0046872">
    <property type="term" value="F:metal ion binding"/>
    <property type="evidence" value="ECO:0007669"/>
    <property type="project" value="UniProtKB-KW"/>
</dbReference>
<evidence type="ECO:0000313" key="6">
    <source>
        <dbReference type="EMBL" id="MBE1605321.1"/>
    </source>
</evidence>
<keyword evidence="7" id="KW-1185">Reference proteome</keyword>
<dbReference type="RefSeq" id="WP_202896255.1">
    <property type="nucleotide sequence ID" value="NZ_BAABJL010000093.1"/>
</dbReference>
<dbReference type="InterPro" id="IPR036264">
    <property type="entry name" value="Bact_exopeptidase_dim_dom"/>
</dbReference>
<dbReference type="PIRSF" id="PIRSF001235">
    <property type="entry name" value="Amidase_carbamoylase"/>
    <property type="match status" value="1"/>
</dbReference>
<dbReference type="EMBL" id="JADBEM010000001">
    <property type="protein sequence ID" value="MBE1605321.1"/>
    <property type="molecule type" value="Genomic_DNA"/>
</dbReference>
<feature type="binding site" evidence="3">
    <location>
        <position position="187"/>
    </location>
    <ligand>
        <name>Zn(2+)</name>
        <dbReference type="ChEBI" id="CHEBI:29105"/>
        <label>1</label>
    </ligand>
</feature>
<evidence type="ECO:0000256" key="1">
    <source>
        <dbReference type="ARBA" id="ARBA00006153"/>
    </source>
</evidence>
<dbReference type="SUPFAM" id="SSF53187">
    <property type="entry name" value="Zn-dependent exopeptidases"/>
    <property type="match status" value="1"/>
</dbReference>
<dbReference type="GO" id="GO:0016813">
    <property type="term" value="F:hydrolase activity, acting on carbon-nitrogen (but not peptide) bonds, in linear amidines"/>
    <property type="evidence" value="ECO:0007669"/>
    <property type="project" value="InterPro"/>
</dbReference>
<evidence type="ECO:0000256" key="4">
    <source>
        <dbReference type="PIRSR" id="PIRSR001235-2"/>
    </source>
</evidence>
<dbReference type="Gene3D" id="3.40.630.10">
    <property type="entry name" value="Zn peptidases"/>
    <property type="match status" value="1"/>
</dbReference>
<feature type="binding site" evidence="3">
    <location>
        <position position="88"/>
    </location>
    <ligand>
        <name>Zn(2+)</name>
        <dbReference type="ChEBI" id="CHEBI:29105"/>
        <label>2</label>
    </ligand>
</feature>
<comment type="cofactor">
    <cofactor evidence="3">
        <name>Zn(2+)</name>
        <dbReference type="ChEBI" id="CHEBI:29105"/>
    </cofactor>
    <text evidence="3">Binds 2 Zn(2+) ions per subunit.</text>
</comment>
<evidence type="ECO:0000313" key="7">
    <source>
        <dbReference type="Proteomes" id="UP000638648"/>
    </source>
</evidence>
<feature type="domain" description="Peptidase M20 dimerisation" evidence="5">
    <location>
        <begin position="212"/>
        <end position="306"/>
    </location>
</feature>
<dbReference type="GO" id="GO:0050538">
    <property type="term" value="F:N-carbamoyl-L-amino-acid hydrolase activity"/>
    <property type="evidence" value="ECO:0007669"/>
    <property type="project" value="UniProtKB-EC"/>
</dbReference>
<evidence type="ECO:0000256" key="2">
    <source>
        <dbReference type="ARBA" id="ARBA00022801"/>
    </source>
</evidence>
<proteinExistence type="inferred from homology"/>
<dbReference type="InterPro" id="IPR002933">
    <property type="entry name" value="Peptidase_M20"/>
</dbReference>
<feature type="binding site" evidence="4">
    <location>
        <position position="212"/>
    </location>
    <ligand>
        <name>allantoate</name>
        <dbReference type="ChEBI" id="CHEBI:17536"/>
    </ligand>
</feature>
<protein>
    <submittedName>
        <fullName evidence="6">N-carbamoyl-L-amino-acid hydrolase</fullName>
        <ecNumber evidence="6">3.5.1.87</ecNumber>
    </submittedName>
</protein>